<feature type="compositionally biased region" description="Basic and acidic residues" evidence="1">
    <location>
        <begin position="2107"/>
        <end position="2150"/>
    </location>
</feature>
<dbReference type="InterPro" id="IPR009057">
    <property type="entry name" value="Homeodomain-like_sf"/>
</dbReference>
<reference evidence="3" key="1">
    <citation type="submission" date="2023-06" db="EMBL/GenBank/DDBJ databases">
        <title>Genome-scale phylogeny and comparative genomics of the fungal order Sordariales.</title>
        <authorList>
            <consortium name="Lawrence Berkeley National Laboratory"/>
            <person name="Hensen N."/>
            <person name="Bonometti L."/>
            <person name="Westerberg I."/>
            <person name="Brannstrom I.O."/>
            <person name="Guillou S."/>
            <person name="Cros-Aarteil S."/>
            <person name="Calhoun S."/>
            <person name="Haridas S."/>
            <person name="Kuo A."/>
            <person name="Mondo S."/>
            <person name="Pangilinan J."/>
            <person name="Riley R."/>
            <person name="Labutti K."/>
            <person name="Andreopoulos B."/>
            <person name="Lipzen A."/>
            <person name="Chen C."/>
            <person name="Yanf M."/>
            <person name="Daum C."/>
            <person name="Ng V."/>
            <person name="Clum A."/>
            <person name="Steindorff A."/>
            <person name="Ohm R."/>
            <person name="Martin F."/>
            <person name="Silar P."/>
            <person name="Natvig D."/>
            <person name="Lalanne C."/>
            <person name="Gautier V."/>
            <person name="Ament-Velasquez S.L."/>
            <person name="Kruys A."/>
            <person name="Hutchinson M.I."/>
            <person name="Powell A.J."/>
            <person name="Barry K."/>
            <person name="Miller A.N."/>
            <person name="Grigoriev I.V."/>
            <person name="Debuchy R."/>
            <person name="Gladieux P."/>
            <person name="Thoren M.H."/>
            <person name="Johannesson H."/>
        </authorList>
    </citation>
    <scope>NUCLEOTIDE SEQUENCE</scope>
    <source>
        <strain evidence="3">PSN4</strain>
    </source>
</reference>
<feature type="compositionally biased region" description="Basic and acidic residues" evidence="1">
    <location>
        <begin position="1"/>
        <end position="13"/>
    </location>
</feature>
<feature type="compositionally biased region" description="Basic and acidic residues" evidence="1">
    <location>
        <begin position="501"/>
        <end position="514"/>
    </location>
</feature>
<feature type="compositionally biased region" description="Pro residues" evidence="1">
    <location>
        <begin position="2072"/>
        <end position="2083"/>
    </location>
</feature>
<protein>
    <recommendedName>
        <fullName evidence="2">SANT domain-containing protein</fullName>
    </recommendedName>
</protein>
<dbReference type="PROSITE" id="PS51293">
    <property type="entry name" value="SANT"/>
    <property type="match status" value="1"/>
</dbReference>
<feature type="compositionally biased region" description="Pro residues" evidence="1">
    <location>
        <begin position="1923"/>
        <end position="1941"/>
    </location>
</feature>
<feature type="compositionally biased region" description="Acidic residues" evidence="1">
    <location>
        <begin position="791"/>
        <end position="803"/>
    </location>
</feature>
<feature type="region of interest" description="Disordered" evidence="1">
    <location>
        <begin position="1357"/>
        <end position="1385"/>
    </location>
</feature>
<feature type="compositionally biased region" description="Pro residues" evidence="1">
    <location>
        <begin position="1266"/>
        <end position="1275"/>
    </location>
</feature>
<dbReference type="Gene3D" id="1.20.58.1880">
    <property type="match status" value="1"/>
</dbReference>
<feature type="compositionally biased region" description="Polar residues" evidence="1">
    <location>
        <begin position="1122"/>
        <end position="1133"/>
    </location>
</feature>
<dbReference type="InterPro" id="IPR051571">
    <property type="entry name" value="N-CoR_corepressor"/>
</dbReference>
<feature type="compositionally biased region" description="Pro residues" evidence="1">
    <location>
        <begin position="1720"/>
        <end position="1741"/>
    </location>
</feature>
<feature type="compositionally biased region" description="Low complexity" evidence="1">
    <location>
        <begin position="153"/>
        <end position="162"/>
    </location>
</feature>
<feature type="compositionally biased region" description="Basic and acidic residues" evidence="1">
    <location>
        <begin position="1151"/>
        <end position="1163"/>
    </location>
</feature>
<feature type="region of interest" description="Disordered" evidence="1">
    <location>
        <begin position="943"/>
        <end position="964"/>
    </location>
</feature>
<gene>
    <name evidence="3" type="ORF">QBC47DRAFT_392487</name>
</gene>
<feature type="compositionally biased region" description="Low complexity" evidence="1">
    <location>
        <begin position="393"/>
        <end position="407"/>
    </location>
</feature>
<feature type="compositionally biased region" description="Basic and acidic residues" evidence="1">
    <location>
        <begin position="49"/>
        <end position="62"/>
    </location>
</feature>
<feature type="compositionally biased region" description="Gly residues" evidence="1">
    <location>
        <begin position="74"/>
        <end position="96"/>
    </location>
</feature>
<dbReference type="GO" id="GO:0006357">
    <property type="term" value="P:regulation of transcription by RNA polymerase II"/>
    <property type="evidence" value="ECO:0007669"/>
    <property type="project" value="TreeGrafter"/>
</dbReference>
<dbReference type="InterPro" id="IPR001005">
    <property type="entry name" value="SANT/Myb"/>
</dbReference>
<feature type="compositionally biased region" description="Low complexity" evidence="1">
    <location>
        <begin position="1842"/>
        <end position="1855"/>
    </location>
</feature>
<evidence type="ECO:0000259" key="2">
    <source>
        <dbReference type="PROSITE" id="PS51293"/>
    </source>
</evidence>
<feature type="compositionally biased region" description="Low complexity" evidence="1">
    <location>
        <begin position="1942"/>
        <end position="1952"/>
    </location>
</feature>
<feature type="region of interest" description="Disordered" evidence="1">
    <location>
        <begin position="1392"/>
        <end position="1411"/>
    </location>
</feature>
<feature type="compositionally biased region" description="Low complexity" evidence="1">
    <location>
        <begin position="461"/>
        <end position="475"/>
    </location>
</feature>
<dbReference type="Gene3D" id="1.10.10.60">
    <property type="entry name" value="Homeodomain-like"/>
    <property type="match status" value="1"/>
</dbReference>
<feature type="compositionally biased region" description="Basic and acidic residues" evidence="1">
    <location>
        <begin position="163"/>
        <end position="187"/>
    </location>
</feature>
<feature type="compositionally biased region" description="Polar residues" evidence="1">
    <location>
        <begin position="534"/>
        <end position="544"/>
    </location>
</feature>
<feature type="compositionally biased region" description="Polar residues" evidence="1">
    <location>
        <begin position="1770"/>
        <end position="1779"/>
    </location>
</feature>
<feature type="compositionally biased region" description="Polar residues" evidence="1">
    <location>
        <begin position="2002"/>
        <end position="2011"/>
    </location>
</feature>
<feature type="compositionally biased region" description="Low complexity" evidence="1">
    <location>
        <begin position="425"/>
        <end position="436"/>
    </location>
</feature>
<feature type="compositionally biased region" description="Basic and acidic residues" evidence="1">
    <location>
        <begin position="1541"/>
        <end position="1586"/>
    </location>
</feature>
<feature type="compositionally biased region" description="Basic and acidic residues" evidence="1">
    <location>
        <begin position="444"/>
        <end position="460"/>
    </location>
</feature>
<dbReference type="GO" id="GO:0034967">
    <property type="term" value="C:Set3 complex"/>
    <property type="evidence" value="ECO:0007669"/>
    <property type="project" value="TreeGrafter"/>
</dbReference>
<dbReference type="SUPFAM" id="SSF46689">
    <property type="entry name" value="Homeodomain-like"/>
    <property type="match status" value="2"/>
</dbReference>
<dbReference type="PANTHER" id="PTHR13992">
    <property type="entry name" value="NUCLEAR RECEPTOR CO-REPRESSOR RELATED NCOR"/>
    <property type="match status" value="1"/>
</dbReference>
<dbReference type="PANTHER" id="PTHR13992:SF39">
    <property type="entry name" value="SMRTER, ISOFORM G"/>
    <property type="match status" value="1"/>
</dbReference>
<feature type="domain" description="SANT" evidence="2">
    <location>
        <begin position="1010"/>
        <end position="1057"/>
    </location>
</feature>
<organism evidence="3 4">
    <name type="scientific">Echria macrotheca</name>
    <dbReference type="NCBI Taxonomy" id="438768"/>
    <lineage>
        <taxon>Eukaryota</taxon>
        <taxon>Fungi</taxon>
        <taxon>Dikarya</taxon>
        <taxon>Ascomycota</taxon>
        <taxon>Pezizomycotina</taxon>
        <taxon>Sordariomycetes</taxon>
        <taxon>Sordariomycetidae</taxon>
        <taxon>Sordariales</taxon>
        <taxon>Schizotheciaceae</taxon>
        <taxon>Echria</taxon>
    </lineage>
</organism>
<name>A0AAJ0B5L0_9PEZI</name>
<feature type="compositionally biased region" description="Polar residues" evidence="1">
    <location>
        <begin position="1200"/>
        <end position="1210"/>
    </location>
</feature>
<feature type="compositionally biased region" description="Polar residues" evidence="1">
    <location>
        <begin position="1437"/>
        <end position="1451"/>
    </location>
</feature>
<dbReference type="Proteomes" id="UP001239445">
    <property type="component" value="Unassembled WGS sequence"/>
</dbReference>
<feature type="region of interest" description="Disordered" evidence="1">
    <location>
        <begin position="763"/>
        <end position="804"/>
    </location>
</feature>
<evidence type="ECO:0000313" key="3">
    <source>
        <dbReference type="EMBL" id="KAK1751219.1"/>
    </source>
</evidence>
<comment type="caution">
    <text evidence="3">The sequence shown here is derived from an EMBL/GenBank/DDBJ whole genome shotgun (WGS) entry which is preliminary data.</text>
</comment>
<feature type="compositionally biased region" description="Basic and acidic residues" evidence="1">
    <location>
        <begin position="100"/>
        <end position="149"/>
    </location>
</feature>
<dbReference type="SMART" id="SM00717">
    <property type="entry name" value="SANT"/>
    <property type="match status" value="2"/>
</dbReference>
<feature type="compositionally biased region" description="Low complexity" evidence="1">
    <location>
        <begin position="1802"/>
        <end position="1815"/>
    </location>
</feature>
<feature type="compositionally biased region" description="Basic residues" evidence="1">
    <location>
        <begin position="1061"/>
        <end position="1078"/>
    </location>
</feature>
<feature type="region of interest" description="Disordered" evidence="1">
    <location>
        <begin position="668"/>
        <end position="718"/>
    </location>
</feature>
<feature type="compositionally biased region" description="Pro residues" evidence="1">
    <location>
        <begin position="1453"/>
        <end position="1472"/>
    </location>
</feature>
<feature type="compositionally biased region" description="Basic and acidic residues" evidence="1">
    <location>
        <begin position="239"/>
        <end position="304"/>
    </location>
</feature>
<evidence type="ECO:0000313" key="4">
    <source>
        <dbReference type="Proteomes" id="UP001239445"/>
    </source>
</evidence>
<dbReference type="EMBL" id="MU839843">
    <property type="protein sequence ID" value="KAK1751219.1"/>
    <property type="molecule type" value="Genomic_DNA"/>
</dbReference>
<feature type="region of interest" description="Disordered" evidence="1">
    <location>
        <begin position="1"/>
        <end position="601"/>
    </location>
</feature>
<dbReference type="InterPro" id="IPR017884">
    <property type="entry name" value="SANT_dom"/>
</dbReference>
<evidence type="ECO:0000256" key="1">
    <source>
        <dbReference type="SAM" id="MobiDB-lite"/>
    </source>
</evidence>
<feature type="compositionally biased region" description="Low complexity" evidence="1">
    <location>
        <begin position="1908"/>
        <end position="1922"/>
    </location>
</feature>
<dbReference type="CDD" id="cd00167">
    <property type="entry name" value="SANT"/>
    <property type="match status" value="2"/>
</dbReference>
<proteinExistence type="predicted"/>
<dbReference type="Pfam" id="PF00249">
    <property type="entry name" value="Myb_DNA-binding"/>
    <property type="match status" value="2"/>
</dbReference>
<feature type="compositionally biased region" description="Basic and acidic residues" evidence="1">
    <location>
        <begin position="1358"/>
        <end position="1369"/>
    </location>
</feature>
<feature type="region of interest" description="Disordered" evidence="1">
    <location>
        <begin position="1422"/>
        <end position="2175"/>
    </location>
</feature>
<accession>A0AAJ0B5L0</accession>
<sequence>MSRYGGRYEGDRRSRSRSPIYGDKYGDGDRRRQSPVSRSNPGGFPPGRDAFRDSLTGRDPPRAPKALLDSPSGPRGGGFGGDFRGRGRGPSGGVGPRGRMWRDDSRDRGREREPDYRDRPHYRDERSRERERERERERDRRDRDRDNFRGRRPSPQGRGRSPVGRDFRDPRDVPLGVDAERARRGSRDGPLSAGSSSSDPPFGGAFRGSGFPPRGRGGTRGRGGDWDSRGGRGRGVNIYDDRDRDRYGPLRSRSQEGRWVREKDDRERRDSRYGDSIRDPRDDRDPRDPRDRDAIRPKPDRVSHEPPASAKDVSPPPLAPSAPAFGSVPSRPTTTDIQSLTGKPPPTGPRALTEERPLSAGHAVGSDRPPPTGPSKSVLPDGTPSIPVGPRAQQQKQQQHQQRSSKQWINPALTGKKIPESPKVARSQSFASQQQRPFGSTRPDSSHSDHHPDYDRRPRSSDAQSDSQVASTDAQLRGLHIGVASDGGIKRERGTQSARASVDRDSRTSYDADVKMGGTDPPETFSREADTRPGSRQSHASTTKKPAAAQDQPETEEAKVSAGPKRRTIPAMPPVEIRVPDKHTVGPAADNASESDTDEDMEDYFEAQISKVQAELDKLEDPGDFAPILIVARYASALHAGALKVGTGSVTVADLFGPLPEGVPFVQEEQRTQPAEQKNTVEDANVEELPEPAREPSAIPTVETHDESPPWPAEPQPKVEETEVSGLLPLPTVEGSKGQDEDVTMQDAEVPGPLEVLPMEISTGPEEPLGPFRPPFEDARSAKSSPSAMEADSEDRTEDDESIYEGTEALRDLSPTPPTEDLPVFTGKPWYESKKVWKASTQSPEFRDFLLSRLKEQSELTESQQEEGREEYKRKYETYLRFTLSDDPVAVKSREAFALAAAASNVGGKTTTAAEAKPEGGRRAANRFATDLDMAYILEQSRREHLETQERKEREKREKEGKFRSEKEAVIPDMLWTEDEKLREAFYDTSGLLPVEKIIPTWHVVPWHVNFTDEEKEIFEKAYLEFPKQWGKIAKELPNRDFGSCIQYYYSQKRELNLKEKLRKQPKKKKKTGGRKQRSSALVSELGNAENENEEAAQEIGENGERRRPRRAAAPTWGYEAIQNTDSDGTTPVATPGRRRAATSTTAGTETKGDSGAEKTEGKKIRKTRQPRTEKEARVPKPAQTLAPTPGASAVKGNRSRSNSRAQGSEWTGPDDVPGRHLTQFNLPTGAMQPPTLPAQSQSIASPERGPPALSSGLSEVMAPPSLRPEPPPPLASVPTFDIGQPSGSKRMQSAQQASSYWSVSESTDFPNLLQSFGTDWNAIATHMGTKTAVMVKNYFVRQKEGGKPEWEAIAQEADTKRSRGEKRPAPPTPSTGPRKRYDVPAVHRPLAVADSDEMPVRSEPTPPSQLFPARFQVPIAQASPSSHPLPIAQATPIVTATTSPAPQQAISGPPPTSAISPPTHPLRPPAAPFSFQEKERDTISSPQPPPPQQIAQPAAGPVRIQQKPAPGPLPPSSSEPTSRPVGWPTEDRPLSVLVQKETRDPRDVRDRQVRPEISPRETLRPAERPPVRLKQEPDQVVHHPEPYQPFPPSQRPAQQRPEPLPLARQPEPPRSVAQAPQPFAQPAPQPMRSLLGESQPAQSLHPQMASAPERAHPGMPQRSLQTSMPEPYAASLVSAQPSPVKAAPPRPVERKTSSLMALLNDDPPPKRMPEVKSNPTPPPQPLSARPPQPPAVPPPPQRREVTPGYPYARNPGQPSQSAMPPLKPYQTQSPQPSHLNAPRSAIALDAGAAERDYYARHQFQAQHQSSASNSPQTHQGHHYPPAAQHGQQEAQQHREPPQMAYQGQQPYQGYPVPPAHASSPTPPYASHPSMAGRREQPPTTREAWPQAQPSGAPTLPPQHGHPHAGIPHAQHGQHQPQPSWPPPHQAQAKPQPPQPPQQSAWAAAQQAHTTGPPKPPHVNTSMAQQPHAWPTSAGPQQSHPLNLRDAPRGPPPYAGHDTQSPTSGMIQHQHHGSLGGGRYAAPSDTRRVEQVPAVPQGGQPYGRFSTPGPGQREPPRSYTPVNTFDPRVPPGPPGPPGGPYAGQDAREAQIREAQVQAQMREAQMREAQMGRDPRDMGRDPREMGRDPREMGRDPREMGRDPREAAQHQSILGRQLRPQHDYNQPGPYGRS</sequence>
<keyword evidence="4" id="KW-1185">Reference proteome</keyword>
<feature type="compositionally biased region" description="Polar residues" evidence="1">
    <location>
        <begin position="330"/>
        <end position="341"/>
    </location>
</feature>
<feature type="region of interest" description="Disordered" evidence="1">
    <location>
        <begin position="1060"/>
        <end position="1275"/>
    </location>
</feature>